<keyword evidence="2" id="KW-1003">Cell membrane</keyword>
<evidence type="ECO:0000256" key="7">
    <source>
        <dbReference type="SAM" id="Phobius"/>
    </source>
</evidence>
<evidence type="ECO:0000313" key="10">
    <source>
        <dbReference type="EMBL" id="CAD7248358.1"/>
    </source>
</evidence>
<dbReference type="PROSITE" id="PS50221">
    <property type="entry name" value="GAIN_B"/>
    <property type="match status" value="1"/>
</dbReference>
<dbReference type="SMART" id="SM00181">
    <property type="entry name" value="EGF"/>
    <property type="match status" value="5"/>
</dbReference>
<dbReference type="AlphaFoldDB" id="A0A7R9A6F8"/>
<evidence type="ECO:0000256" key="1">
    <source>
        <dbReference type="ARBA" id="ARBA00004651"/>
    </source>
</evidence>
<reference evidence="10" key="1">
    <citation type="submission" date="2020-11" db="EMBL/GenBank/DDBJ databases">
        <authorList>
            <person name="Tran Van P."/>
        </authorList>
    </citation>
    <scope>NUCLEOTIDE SEQUENCE</scope>
</reference>
<dbReference type="PANTHER" id="PTHR12011">
    <property type="entry name" value="ADHESION G-PROTEIN COUPLED RECEPTOR"/>
    <property type="match status" value="1"/>
</dbReference>
<dbReference type="GO" id="GO:0005886">
    <property type="term" value="C:plasma membrane"/>
    <property type="evidence" value="ECO:0007669"/>
    <property type="project" value="UniProtKB-SubCell"/>
</dbReference>
<feature type="domain" description="G-protein coupled receptors family 2 profile 2" evidence="9">
    <location>
        <begin position="577"/>
        <end position="719"/>
    </location>
</feature>
<keyword evidence="5 7" id="KW-0472">Membrane</keyword>
<dbReference type="Pfam" id="PF00002">
    <property type="entry name" value="7tm_2"/>
    <property type="match status" value="1"/>
</dbReference>
<comment type="subcellular location">
    <subcellularLocation>
        <location evidence="1">Cell membrane</location>
        <topology evidence="1">Multi-pass membrane protein</topology>
    </subcellularLocation>
</comment>
<dbReference type="EMBL" id="CAJPEV010001812">
    <property type="protein sequence ID" value="CAG0894430.1"/>
    <property type="molecule type" value="Genomic_DNA"/>
</dbReference>
<proteinExistence type="predicted"/>
<dbReference type="PANTHER" id="PTHR12011:SF471">
    <property type="entry name" value="G-PROTEIN COUPLED RECEPTORS FAMILY 2 PROFILE 2 DOMAIN-CONTAINING PROTEIN"/>
    <property type="match status" value="1"/>
</dbReference>
<dbReference type="PROSITE" id="PS50261">
    <property type="entry name" value="G_PROTEIN_RECEP_F2_4"/>
    <property type="match status" value="1"/>
</dbReference>
<dbReference type="PROSITE" id="PS01186">
    <property type="entry name" value="EGF_2"/>
    <property type="match status" value="1"/>
</dbReference>
<evidence type="ECO:0000256" key="3">
    <source>
        <dbReference type="ARBA" id="ARBA00022692"/>
    </source>
</evidence>
<keyword evidence="11" id="KW-1185">Reference proteome</keyword>
<dbReference type="InterPro" id="IPR046338">
    <property type="entry name" value="GAIN_dom_sf"/>
</dbReference>
<organism evidence="10">
    <name type="scientific">Darwinula stevensoni</name>
    <dbReference type="NCBI Taxonomy" id="69355"/>
    <lineage>
        <taxon>Eukaryota</taxon>
        <taxon>Metazoa</taxon>
        <taxon>Ecdysozoa</taxon>
        <taxon>Arthropoda</taxon>
        <taxon>Crustacea</taxon>
        <taxon>Oligostraca</taxon>
        <taxon>Ostracoda</taxon>
        <taxon>Podocopa</taxon>
        <taxon>Podocopida</taxon>
        <taxon>Darwinulocopina</taxon>
        <taxon>Darwinuloidea</taxon>
        <taxon>Darwinulidae</taxon>
        <taxon>Darwinula</taxon>
    </lineage>
</organism>
<evidence type="ECO:0000256" key="6">
    <source>
        <dbReference type="ARBA" id="ARBA00023157"/>
    </source>
</evidence>
<protein>
    <submittedName>
        <fullName evidence="10">Uncharacterized protein</fullName>
    </submittedName>
</protein>
<name>A0A7R9A6F8_9CRUS</name>
<feature type="transmembrane region" description="Helical" evidence="7">
    <location>
        <begin position="651"/>
        <end position="669"/>
    </location>
</feature>
<keyword evidence="4 7" id="KW-1133">Transmembrane helix</keyword>
<gene>
    <name evidence="10" type="ORF">DSTB1V02_LOCUS8174</name>
</gene>
<dbReference type="OrthoDB" id="10037534at2759"/>
<dbReference type="InterPro" id="IPR000742">
    <property type="entry name" value="EGF"/>
</dbReference>
<dbReference type="InterPro" id="IPR057244">
    <property type="entry name" value="GAIN_B"/>
</dbReference>
<evidence type="ECO:0000256" key="2">
    <source>
        <dbReference type="ARBA" id="ARBA00022475"/>
    </source>
</evidence>
<dbReference type="InterPro" id="IPR000203">
    <property type="entry name" value="GPS"/>
</dbReference>
<evidence type="ECO:0000256" key="5">
    <source>
        <dbReference type="ARBA" id="ARBA00023136"/>
    </source>
</evidence>
<feature type="transmembrane region" description="Helical" evidence="7">
    <location>
        <begin position="689"/>
        <end position="709"/>
    </location>
</feature>
<dbReference type="Gene3D" id="1.20.1070.10">
    <property type="entry name" value="Rhodopsin 7-helix transmembrane proteins"/>
    <property type="match status" value="1"/>
</dbReference>
<dbReference type="InterPro" id="IPR000832">
    <property type="entry name" value="GPCR_2_secretin-like"/>
</dbReference>
<dbReference type="Gene3D" id="2.60.220.50">
    <property type="match status" value="1"/>
</dbReference>
<feature type="transmembrane region" description="Helical" evidence="7">
    <location>
        <begin position="612"/>
        <end position="631"/>
    </location>
</feature>
<accession>A0A7R9A6F8</accession>
<dbReference type="InterPro" id="IPR017981">
    <property type="entry name" value="GPCR_2-like_7TM"/>
</dbReference>
<sequence>MVVKNDRCFTSYRLQKQRLLVAATMKKPPGGGCAEDSNCVANAVCLRQCNCVEEFQPEGLHCVAKEPGLGDLCDTDVGNCTVENSECIGEEESMTCQCKDEFEQVGEECIGKEPGLGDLCNTTVGNCTEENSECMEEEQSMTCQCKDELEQVGEECIAKEPGLGDLCDTDVGICTVTNSECIGEEESKTCQCKDGFEEVGEDCIGNEPGLGDLCNTTVGNCTVENSECIGEEESKTCQCKDGFEQVGEVCIPQCALIDDCDELLDIIDDLSDMLNNSNSLDIISNLTSAIGNDEELSGEEIDSIVDFLEPLFKIFLENLGGDGMHMESAQMFLTDFTMVTDYVLRAGTGWMNITQRKRTETFSALLTTVSHYSLMLLEKLILDFHEEFEFAEEKSTFLIEISGHKKGVATPLIFPSTESKTYLKLPRTFQDDLDGDYFSYVGVLYNIQYVNQLLPGHRNVLKAQKTVNSKLLSLTFEVDQTTKLTNNVTLVMENMDAPRDPPYHEIWRDLHEGEEPTLVPLSHRCTFWNFNNQGYWDTTGCHEVSSDRDQTICECNHLTNFGVLMDLHGYVGRSVGLQVLTICLSSISILGLTLALVIFHISENATLKSVKLNRHLCFCLLVCHILLLLLIDRQVFNLPEIGCALSGVLLHYFFLCAFMWMALEGIFIYQHLAQVFPTNYNLSTRMYLIVGYAVPFGIVGITAAVSFATDTHGYGDGEL</sequence>
<dbReference type="GO" id="GO:0004930">
    <property type="term" value="F:G protein-coupled receptor activity"/>
    <property type="evidence" value="ECO:0007669"/>
    <property type="project" value="InterPro"/>
</dbReference>
<evidence type="ECO:0000259" key="9">
    <source>
        <dbReference type="PROSITE" id="PS50261"/>
    </source>
</evidence>
<dbReference type="Pfam" id="PF01825">
    <property type="entry name" value="GPS"/>
    <property type="match status" value="1"/>
</dbReference>
<evidence type="ECO:0000256" key="4">
    <source>
        <dbReference type="ARBA" id="ARBA00022989"/>
    </source>
</evidence>
<evidence type="ECO:0000313" key="11">
    <source>
        <dbReference type="Proteomes" id="UP000677054"/>
    </source>
</evidence>
<dbReference type="GO" id="GO:0007189">
    <property type="term" value="P:adenylate cyclase-activating G protein-coupled receptor signaling pathway"/>
    <property type="evidence" value="ECO:0007669"/>
    <property type="project" value="TreeGrafter"/>
</dbReference>
<dbReference type="GO" id="GO:0007166">
    <property type="term" value="P:cell surface receptor signaling pathway"/>
    <property type="evidence" value="ECO:0007669"/>
    <property type="project" value="InterPro"/>
</dbReference>
<dbReference type="EMBL" id="LR901329">
    <property type="protein sequence ID" value="CAD7248358.1"/>
    <property type="molecule type" value="Genomic_DNA"/>
</dbReference>
<keyword evidence="3 7" id="KW-0812">Transmembrane</keyword>
<dbReference type="CDD" id="cd13952">
    <property type="entry name" value="7tm_classB"/>
    <property type="match status" value="1"/>
</dbReference>
<dbReference type="Proteomes" id="UP000677054">
    <property type="component" value="Unassembled WGS sequence"/>
</dbReference>
<feature type="transmembrane region" description="Helical" evidence="7">
    <location>
        <begin position="575"/>
        <end position="600"/>
    </location>
</feature>
<feature type="domain" description="GAIN-B" evidence="8">
    <location>
        <begin position="386"/>
        <end position="571"/>
    </location>
</feature>
<evidence type="ECO:0000259" key="8">
    <source>
        <dbReference type="PROSITE" id="PS50221"/>
    </source>
</evidence>
<keyword evidence="6" id="KW-1015">Disulfide bond</keyword>
<dbReference type="SMART" id="SM00303">
    <property type="entry name" value="GPS"/>
    <property type="match status" value="1"/>
</dbReference>